<dbReference type="Proteomes" id="UP000189580">
    <property type="component" value="Chromosome a"/>
</dbReference>
<protein>
    <recommendedName>
        <fullName evidence="3">Phytanoyl-CoA dioxygenase</fullName>
    </recommendedName>
</protein>
<sequence>MTVENTQTVSSNPAPGMRTLTKEQIEFFQTNGYVVLNNCFSREQAAYWLKDVWVRLNLNPNDKSTWHNREAKEDTFGAKVHMPAQRRVLVKDFAPKAWGAVLDLVGDDEDNIVERTKYWGDNFIVNLGHKEYDESRPGMNNPKELPNWHVDGDFFRHFLTSGEQGLLITPIWSDEIKHRGGATYVAPDSIGIVAKYLYDHPEGVMPGFDNFDYRGLADQCNKFVECVGNVGDVVICHPFMLHSASYNVIRVPRFITNPPISLKTPFKYDKPESELSIVEKTTLKALGKKSLSYEITGTMETFPSKRADMWSRVKSEELERLRSYGTADAFESF</sequence>
<keyword evidence="2" id="KW-1185">Reference proteome</keyword>
<dbReference type="AlphaFoldDB" id="A0A167E0F0"/>
<evidence type="ECO:0000313" key="1">
    <source>
        <dbReference type="EMBL" id="ANB13499.1"/>
    </source>
</evidence>
<dbReference type="KEGG" id="slb:AWJ20_1793"/>
<name>A0A167E0F0_9ASCO</name>
<dbReference type="RefSeq" id="XP_018735976.1">
    <property type="nucleotide sequence ID" value="XM_018878699.1"/>
</dbReference>
<dbReference type="Gene3D" id="2.60.120.620">
    <property type="entry name" value="q2cbj1_9rhob like domain"/>
    <property type="match status" value="1"/>
</dbReference>
<dbReference type="GeneID" id="30033634"/>
<organism evidence="1 2">
    <name type="scientific">Sugiyamaella lignohabitans</name>
    <dbReference type="NCBI Taxonomy" id="796027"/>
    <lineage>
        <taxon>Eukaryota</taxon>
        <taxon>Fungi</taxon>
        <taxon>Dikarya</taxon>
        <taxon>Ascomycota</taxon>
        <taxon>Saccharomycotina</taxon>
        <taxon>Dipodascomycetes</taxon>
        <taxon>Dipodascales</taxon>
        <taxon>Trichomonascaceae</taxon>
        <taxon>Sugiyamaella</taxon>
    </lineage>
</organism>
<dbReference type="SUPFAM" id="SSF51197">
    <property type="entry name" value="Clavaminate synthase-like"/>
    <property type="match status" value="1"/>
</dbReference>
<evidence type="ECO:0008006" key="3">
    <source>
        <dbReference type="Google" id="ProtNLM"/>
    </source>
</evidence>
<gene>
    <name evidence="1" type="ORF">AWJ20_1793</name>
</gene>
<dbReference type="EMBL" id="CP014501">
    <property type="protein sequence ID" value="ANB13499.1"/>
    <property type="molecule type" value="Genomic_DNA"/>
</dbReference>
<proteinExistence type="predicted"/>
<dbReference type="OrthoDB" id="4664297at2759"/>
<evidence type="ECO:0000313" key="2">
    <source>
        <dbReference type="Proteomes" id="UP000189580"/>
    </source>
</evidence>
<reference evidence="1 2" key="1">
    <citation type="submission" date="2016-02" db="EMBL/GenBank/DDBJ databases">
        <title>Complete genome sequence and transcriptome regulation of the pentose utilising yeast Sugiyamaella lignohabitans.</title>
        <authorList>
            <person name="Bellasio M."/>
            <person name="Peymann A."/>
            <person name="Valli M."/>
            <person name="Sipitzky M."/>
            <person name="Graf A."/>
            <person name="Sauer M."/>
            <person name="Marx H."/>
            <person name="Mattanovich D."/>
        </authorList>
    </citation>
    <scope>NUCLEOTIDE SEQUENCE [LARGE SCALE GENOMIC DNA]</scope>
    <source>
        <strain evidence="1 2">CBS 10342</strain>
    </source>
</reference>
<accession>A0A167E0F0</accession>